<keyword evidence="2" id="KW-0012">Acyltransferase</keyword>
<name>A0ABT0UBZ7_9BACT</name>
<dbReference type="Proteomes" id="UP001202961">
    <property type="component" value="Unassembled WGS sequence"/>
</dbReference>
<reference evidence="2 3" key="1">
    <citation type="journal article" date="2022" name="Syst. Appl. Microbiol.">
        <title>Rhodopirellula aestuarii sp. nov., a novel member of the genus Rhodopirellula isolated from brackish sediments collected in the Tagus River estuary, Portugal.</title>
        <authorList>
            <person name="Vitorino I.R."/>
            <person name="Klimek D."/>
            <person name="Calusinska M."/>
            <person name="Lobo-da-Cunha A."/>
            <person name="Vasconcelos V."/>
            <person name="Lage O.M."/>
        </authorList>
    </citation>
    <scope>NUCLEOTIDE SEQUENCE [LARGE SCALE GENOMIC DNA]</scope>
    <source>
        <strain evidence="2 3">ICT_H3.1</strain>
    </source>
</reference>
<dbReference type="RefSeq" id="WP_250932133.1">
    <property type="nucleotide sequence ID" value="NZ_JAMQBK010000082.1"/>
</dbReference>
<dbReference type="GO" id="GO:0016746">
    <property type="term" value="F:acyltransferase activity"/>
    <property type="evidence" value="ECO:0007669"/>
    <property type="project" value="UniProtKB-KW"/>
</dbReference>
<organism evidence="2 3">
    <name type="scientific">Aporhodopirellula aestuarii</name>
    <dbReference type="NCBI Taxonomy" id="2950107"/>
    <lineage>
        <taxon>Bacteria</taxon>
        <taxon>Pseudomonadati</taxon>
        <taxon>Planctomycetota</taxon>
        <taxon>Planctomycetia</taxon>
        <taxon>Pirellulales</taxon>
        <taxon>Pirellulaceae</taxon>
        <taxon>Aporhodopirellula</taxon>
    </lineage>
</organism>
<sequence>MNANASTDGHAKTGKSSEGVIAPPAAWFQNGFHRFLDSYLKRHFHAIAFERTDMPAAISRNLNEPVIVYCNHPSWWDPLLAHYVNRKLFAPRQLYAPIDAAALKKYQVFEKLGLFGVELHSSHGAAAFLKTTAELFRRSGTALWLTPEGRFTDVRDDQAELMPGLSHLCSRTDRGLVVPMSLEYAFWEERLPECLIRFGEAASLAEYANRSKAQWAEDLTARLRDNQAKLAELVIARSAEPFENLLHGKSGASGIYDWARRLKSWMSFHRFDAAHGDKFGSASDE</sequence>
<dbReference type="CDD" id="cd06551">
    <property type="entry name" value="LPLAT"/>
    <property type="match status" value="1"/>
</dbReference>
<dbReference type="InterPro" id="IPR002123">
    <property type="entry name" value="Plipid/glycerol_acylTrfase"/>
</dbReference>
<evidence type="ECO:0000259" key="1">
    <source>
        <dbReference type="SMART" id="SM00563"/>
    </source>
</evidence>
<dbReference type="Pfam" id="PF01553">
    <property type="entry name" value="Acyltransferase"/>
    <property type="match status" value="1"/>
</dbReference>
<evidence type="ECO:0000313" key="3">
    <source>
        <dbReference type="Proteomes" id="UP001202961"/>
    </source>
</evidence>
<proteinExistence type="predicted"/>
<protein>
    <submittedName>
        <fullName evidence="2">Lysophospholipid acyltransferase family protein</fullName>
    </submittedName>
</protein>
<evidence type="ECO:0000313" key="2">
    <source>
        <dbReference type="EMBL" id="MCM2374244.1"/>
    </source>
</evidence>
<gene>
    <name evidence="2" type="ORF">NB063_26810</name>
</gene>
<dbReference type="EMBL" id="JAMQBK010000082">
    <property type="protein sequence ID" value="MCM2374244.1"/>
    <property type="molecule type" value="Genomic_DNA"/>
</dbReference>
<dbReference type="SUPFAM" id="SSF69593">
    <property type="entry name" value="Glycerol-3-phosphate (1)-acyltransferase"/>
    <property type="match status" value="1"/>
</dbReference>
<accession>A0ABT0UBZ7</accession>
<keyword evidence="3" id="KW-1185">Reference proteome</keyword>
<feature type="domain" description="Phospholipid/glycerol acyltransferase" evidence="1">
    <location>
        <begin position="66"/>
        <end position="185"/>
    </location>
</feature>
<dbReference type="SMART" id="SM00563">
    <property type="entry name" value="PlsC"/>
    <property type="match status" value="1"/>
</dbReference>
<comment type="caution">
    <text evidence="2">The sequence shown here is derived from an EMBL/GenBank/DDBJ whole genome shotgun (WGS) entry which is preliminary data.</text>
</comment>
<keyword evidence="2" id="KW-0808">Transferase</keyword>